<dbReference type="PANTHER" id="PTHR18895">
    <property type="entry name" value="HEMK METHYLTRANSFERASE"/>
    <property type="match status" value="1"/>
</dbReference>
<accession>A0A553V4E0</accession>
<dbReference type="InterPro" id="IPR040758">
    <property type="entry name" value="PrmC_N"/>
</dbReference>
<evidence type="ECO:0000313" key="8">
    <source>
        <dbReference type="EMBL" id="TSA87363.1"/>
    </source>
</evidence>
<dbReference type="GO" id="GO:0032259">
    <property type="term" value="P:methylation"/>
    <property type="evidence" value="ECO:0007669"/>
    <property type="project" value="UniProtKB-KW"/>
</dbReference>
<keyword evidence="3 5" id="KW-0949">S-adenosyl-L-methionine</keyword>
<name>A0A553V4E0_9DEIO</name>
<evidence type="ECO:0000256" key="3">
    <source>
        <dbReference type="ARBA" id="ARBA00022691"/>
    </source>
</evidence>
<evidence type="ECO:0000259" key="6">
    <source>
        <dbReference type="Pfam" id="PF05175"/>
    </source>
</evidence>
<evidence type="ECO:0000259" key="7">
    <source>
        <dbReference type="Pfam" id="PF17827"/>
    </source>
</evidence>
<dbReference type="AlphaFoldDB" id="A0A553V4E0"/>
<dbReference type="InterPro" id="IPR050320">
    <property type="entry name" value="N5-glutamine_MTase"/>
</dbReference>
<feature type="domain" description="Methyltransferase small" evidence="6">
    <location>
        <begin position="103"/>
        <end position="189"/>
    </location>
</feature>
<keyword evidence="1 5" id="KW-0489">Methyltransferase</keyword>
<dbReference type="GO" id="GO:0102559">
    <property type="term" value="F:peptide chain release factor N(5)-glutamine methyltransferase activity"/>
    <property type="evidence" value="ECO:0007669"/>
    <property type="project" value="UniProtKB-EC"/>
</dbReference>
<feature type="binding site" evidence="5">
    <location>
        <begin position="182"/>
        <end position="185"/>
    </location>
    <ligand>
        <name>substrate</name>
    </ligand>
</feature>
<dbReference type="OrthoDB" id="9800643at2"/>
<comment type="function">
    <text evidence="5">Methylates the class 1 translation termination release factors RF1/PrfA and RF2/PrfB on the glutamine residue of the universally conserved GGQ motif.</text>
</comment>
<comment type="similarity">
    <text evidence="5">Belongs to the protein N5-glutamine methyltransferase family. PrmC subfamily.</text>
</comment>
<feature type="binding site" evidence="5">
    <location>
        <begin position="118"/>
        <end position="122"/>
    </location>
    <ligand>
        <name>S-adenosyl-L-methionine</name>
        <dbReference type="ChEBI" id="CHEBI:59789"/>
    </ligand>
</feature>
<gene>
    <name evidence="5 8" type="primary">prmC</name>
    <name evidence="8" type="ORF">FNU79_04215</name>
</gene>
<dbReference type="Proteomes" id="UP000316092">
    <property type="component" value="Unassembled WGS sequence"/>
</dbReference>
<dbReference type="NCBIfam" id="TIGR00536">
    <property type="entry name" value="hemK_fam"/>
    <property type="match status" value="1"/>
</dbReference>
<evidence type="ECO:0000256" key="1">
    <source>
        <dbReference type="ARBA" id="ARBA00022603"/>
    </source>
</evidence>
<keyword evidence="9" id="KW-1185">Reference proteome</keyword>
<dbReference type="CDD" id="cd02440">
    <property type="entry name" value="AdoMet_MTases"/>
    <property type="match status" value="1"/>
</dbReference>
<dbReference type="EC" id="2.1.1.297" evidence="5"/>
<dbReference type="GO" id="GO:0003676">
    <property type="term" value="F:nucleic acid binding"/>
    <property type="evidence" value="ECO:0007669"/>
    <property type="project" value="InterPro"/>
</dbReference>
<feature type="binding site" evidence="5">
    <location>
        <position position="141"/>
    </location>
    <ligand>
        <name>S-adenosyl-L-methionine</name>
        <dbReference type="ChEBI" id="CHEBI:59789"/>
    </ligand>
</feature>
<comment type="caution">
    <text evidence="5">Lacks conserved residue(s) required for the propagation of feature annotation.</text>
</comment>
<dbReference type="SUPFAM" id="SSF53335">
    <property type="entry name" value="S-adenosyl-L-methionine-dependent methyltransferases"/>
    <property type="match status" value="1"/>
</dbReference>
<dbReference type="InterPro" id="IPR004556">
    <property type="entry name" value="HemK-like"/>
</dbReference>
<sequence length="276" mass="29817">MGTALRGTVRRLRQAGVPSPEADARELVQRATGLSRLELLMGSEQPLKARELWQLEHLTQRREAREPLQHLLGEVEWGDLRLRVSTAALIPRPETEVLLVLALAQISAKPSPRVLDVGTGTGALALGIKRARVDAEVTASDISGEALELARQNADLNGLTVTFVQADLLAGLSGPYDLLLSNPPYLPDADQALAQPEVQHDPVLALYSGPDGLTLARRLVAAAPRVLASGGVMLLELDPRNVEVLAAELSAAGWSVQVHPDWVGRQRFLLAWLLPR</sequence>
<dbReference type="NCBIfam" id="TIGR03534">
    <property type="entry name" value="RF_mod_PrmC"/>
    <property type="match status" value="1"/>
</dbReference>
<evidence type="ECO:0000256" key="4">
    <source>
        <dbReference type="ARBA" id="ARBA00048391"/>
    </source>
</evidence>
<dbReference type="InterPro" id="IPR007848">
    <property type="entry name" value="Small_mtfrase_dom"/>
</dbReference>
<dbReference type="Pfam" id="PF05175">
    <property type="entry name" value="MTS"/>
    <property type="match status" value="1"/>
</dbReference>
<organism evidence="8 9">
    <name type="scientific">Deinococcus detaillensis</name>
    <dbReference type="NCBI Taxonomy" id="2592048"/>
    <lineage>
        <taxon>Bacteria</taxon>
        <taxon>Thermotogati</taxon>
        <taxon>Deinococcota</taxon>
        <taxon>Deinococci</taxon>
        <taxon>Deinococcales</taxon>
        <taxon>Deinococcaceae</taxon>
        <taxon>Deinococcus</taxon>
    </lineage>
</organism>
<dbReference type="InterPro" id="IPR019874">
    <property type="entry name" value="RF_methyltr_PrmC"/>
</dbReference>
<dbReference type="PROSITE" id="PS00092">
    <property type="entry name" value="N6_MTASE"/>
    <property type="match status" value="1"/>
</dbReference>
<comment type="caution">
    <text evidence="8">The sequence shown here is derived from an EMBL/GenBank/DDBJ whole genome shotgun (WGS) entry which is preliminary data.</text>
</comment>
<evidence type="ECO:0000256" key="2">
    <source>
        <dbReference type="ARBA" id="ARBA00022679"/>
    </source>
</evidence>
<dbReference type="EMBL" id="VKDB01000003">
    <property type="protein sequence ID" value="TSA87363.1"/>
    <property type="molecule type" value="Genomic_DNA"/>
</dbReference>
<dbReference type="Gene3D" id="3.40.50.150">
    <property type="entry name" value="Vaccinia Virus protein VP39"/>
    <property type="match status" value="1"/>
</dbReference>
<dbReference type="Pfam" id="PF17827">
    <property type="entry name" value="PrmC_N"/>
    <property type="match status" value="1"/>
</dbReference>
<proteinExistence type="inferred from homology"/>
<dbReference type="Gene3D" id="1.10.8.10">
    <property type="entry name" value="DNA helicase RuvA subunit, C-terminal domain"/>
    <property type="match status" value="1"/>
</dbReference>
<comment type="catalytic activity">
    <reaction evidence="4 5">
        <text>L-glutaminyl-[peptide chain release factor] + S-adenosyl-L-methionine = N(5)-methyl-L-glutaminyl-[peptide chain release factor] + S-adenosyl-L-homocysteine + H(+)</text>
        <dbReference type="Rhea" id="RHEA:42896"/>
        <dbReference type="Rhea" id="RHEA-COMP:10271"/>
        <dbReference type="Rhea" id="RHEA-COMP:10272"/>
        <dbReference type="ChEBI" id="CHEBI:15378"/>
        <dbReference type="ChEBI" id="CHEBI:30011"/>
        <dbReference type="ChEBI" id="CHEBI:57856"/>
        <dbReference type="ChEBI" id="CHEBI:59789"/>
        <dbReference type="ChEBI" id="CHEBI:61891"/>
        <dbReference type="EC" id="2.1.1.297"/>
    </reaction>
</comment>
<keyword evidence="2 5" id="KW-0808">Transferase</keyword>
<evidence type="ECO:0000256" key="5">
    <source>
        <dbReference type="HAMAP-Rule" id="MF_02126"/>
    </source>
</evidence>
<dbReference type="PANTHER" id="PTHR18895:SF74">
    <property type="entry name" value="MTRF1L RELEASE FACTOR GLUTAMINE METHYLTRANSFERASE"/>
    <property type="match status" value="1"/>
</dbReference>
<dbReference type="HAMAP" id="MF_02126">
    <property type="entry name" value="RF_methyltr_PrmC"/>
    <property type="match status" value="1"/>
</dbReference>
<reference evidence="8 9" key="1">
    <citation type="submission" date="2019-07" db="EMBL/GenBank/DDBJ databases">
        <title>Deinococcus detaillus sp. nov., isolated from humus soil in Antarctica.</title>
        <authorList>
            <person name="Zhang K."/>
        </authorList>
    </citation>
    <scope>NUCLEOTIDE SEQUENCE [LARGE SCALE GENOMIC DNA]</scope>
    <source>
        <strain evidence="8 9">H1</strain>
    </source>
</reference>
<dbReference type="InterPro" id="IPR002052">
    <property type="entry name" value="DNA_methylase_N6_adenine_CS"/>
</dbReference>
<feature type="binding site" evidence="5">
    <location>
        <position position="182"/>
    </location>
    <ligand>
        <name>S-adenosyl-L-methionine</name>
        <dbReference type="ChEBI" id="CHEBI:59789"/>
    </ligand>
</feature>
<protein>
    <recommendedName>
        <fullName evidence="5">Release factor glutamine methyltransferase</fullName>
        <shortName evidence="5">RF MTase</shortName>
        <ecNumber evidence="5">2.1.1.297</ecNumber>
    </recommendedName>
    <alternativeName>
        <fullName evidence="5">N5-glutamine methyltransferase PrmC</fullName>
    </alternativeName>
    <alternativeName>
        <fullName evidence="5">Protein-(glutamine-N5) MTase PrmC</fullName>
    </alternativeName>
    <alternativeName>
        <fullName evidence="5">Protein-glutamine N-methyltransferase PrmC</fullName>
    </alternativeName>
</protein>
<feature type="domain" description="Release factor glutamine methyltransferase N-terminal" evidence="7">
    <location>
        <begin position="4"/>
        <end position="73"/>
    </location>
</feature>
<dbReference type="InterPro" id="IPR029063">
    <property type="entry name" value="SAM-dependent_MTases_sf"/>
</dbReference>
<evidence type="ECO:0000313" key="9">
    <source>
        <dbReference type="Proteomes" id="UP000316092"/>
    </source>
</evidence>